<evidence type="ECO:0000259" key="12">
    <source>
        <dbReference type="Pfam" id="PF01435"/>
    </source>
</evidence>
<evidence type="ECO:0000256" key="8">
    <source>
        <dbReference type="ARBA" id="ARBA00022989"/>
    </source>
</evidence>
<feature type="transmembrane region" description="Helical" evidence="11">
    <location>
        <begin position="83"/>
        <end position="106"/>
    </location>
</feature>
<keyword evidence="6 13" id="KW-0378">Hydrolase</keyword>
<keyword evidence="5" id="KW-0479">Metal-binding</keyword>
<accession>A0ABU2JQY3</accession>
<evidence type="ECO:0000256" key="2">
    <source>
        <dbReference type="ARBA" id="ARBA00022475"/>
    </source>
</evidence>
<keyword evidence="3" id="KW-0645">Protease</keyword>
<evidence type="ECO:0000256" key="4">
    <source>
        <dbReference type="ARBA" id="ARBA00022692"/>
    </source>
</evidence>
<keyword evidence="10 11" id="KW-0472">Membrane</keyword>
<evidence type="ECO:0000256" key="1">
    <source>
        <dbReference type="ARBA" id="ARBA00001947"/>
    </source>
</evidence>
<dbReference type="PANTHER" id="PTHR43221">
    <property type="entry name" value="PROTEASE HTPX"/>
    <property type="match status" value="1"/>
</dbReference>
<keyword evidence="2" id="KW-1003">Cell membrane</keyword>
<gene>
    <name evidence="13" type="ORF">RM844_13925</name>
</gene>
<dbReference type="EC" id="3.4.24.-" evidence="13"/>
<feature type="transmembrane region" description="Helical" evidence="11">
    <location>
        <begin position="362"/>
        <end position="386"/>
    </location>
</feature>
<keyword evidence="9 13" id="KW-0482">Metalloprotease</keyword>
<dbReference type="Gene3D" id="3.30.2010.10">
    <property type="entry name" value="Metalloproteases ('zincins'), catalytic domain"/>
    <property type="match status" value="1"/>
</dbReference>
<organism evidence="13 14">
    <name type="scientific">Streptomyces chisholmiae</name>
    <dbReference type="NCBI Taxonomy" id="3075540"/>
    <lineage>
        <taxon>Bacteria</taxon>
        <taxon>Bacillati</taxon>
        <taxon>Actinomycetota</taxon>
        <taxon>Actinomycetes</taxon>
        <taxon>Kitasatosporales</taxon>
        <taxon>Streptomycetaceae</taxon>
        <taxon>Streptomyces</taxon>
    </lineage>
</organism>
<evidence type="ECO:0000256" key="3">
    <source>
        <dbReference type="ARBA" id="ARBA00022670"/>
    </source>
</evidence>
<evidence type="ECO:0000256" key="7">
    <source>
        <dbReference type="ARBA" id="ARBA00022833"/>
    </source>
</evidence>
<dbReference type="PANTHER" id="PTHR43221:SF2">
    <property type="entry name" value="PROTEASE HTPX HOMOLOG"/>
    <property type="match status" value="1"/>
</dbReference>
<dbReference type="RefSeq" id="WP_311667447.1">
    <property type="nucleotide sequence ID" value="NZ_JAVREO010000007.1"/>
</dbReference>
<evidence type="ECO:0000256" key="6">
    <source>
        <dbReference type="ARBA" id="ARBA00022801"/>
    </source>
</evidence>
<dbReference type="Pfam" id="PF01435">
    <property type="entry name" value="Peptidase_M48"/>
    <property type="match status" value="1"/>
</dbReference>
<dbReference type="InterPro" id="IPR001915">
    <property type="entry name" value="Peptidase_M48"/>
</dbReference>
<feature type="transmembrane region" description="Helical" evidence="11">
    <location>
        <begin position="230"/>
        <end position="256"/>
    </location>
</feature>
<dbReference type="Proteomes" id="UP001183410">
    <property type="component" value="Unassembled WGS sequence"/>
</dbReference>
<comment type="caution">
    <text evidence="13">The sequence shown here is derived from an EMBL/GenBank/DDBJ whole genome shotgun (WGS) entry which is preliminary data.</text>
</comment>
<dbReference type="PROSITE" id="PS51257">
    <property type="entry name" value="PROKAR_LIPOPROTEIN"/>
    <property type="match status" value="1"/>
</dbReference>
<evidence type="ECO:0000256" key="5">
    <source>
        <dbReference type="ARBA" id="ARBA00022723"/>
    </source>
</evidence>
<dbReference type="EMBL" id="JAVREO010000007">
    <property type="protein sequence ID" value="MDT0267385.1"/>
    <property type="molecule type" value="Genomic_DNA"/>
</dbReference>
<dbReference type="GO" id="GO:0008237">
    <property type="term" value="F:metallopeptidase activity"/>
    <property type="evidence" value="ECO:0007669"/>
    <property type="project" value="UniProtKB-KW"/>
</dbReference>
<proteinExistence type="predicted"/>
<evidence type="ECO:0000313" key="14">
    <source>
        <dbReference type="Proteomes" id="UP001183410"/>
    </source>
</evidence>
<feature type="transmembrane region" description="Helical" evidence="11">
    <location>
        <begin position="276"/>
        <end position="293"/>
    </location>
</feature>
<keyword evidence="4 11" id="KW-0812">Transmembrane</keyword>
<name>A0ABU2JQY3_9ACTN</name>
<evidence type="ECO:0000256" key="9">
    <source>
        <dbReference type="ARBA" id="ARBA00023049"/>
    </source>
</evidence>
<keyword evidence="8 11" id="KW-1133">Transmembrane helix</keyword>
<keyword evidence="14" id="KW-1185">Reference proteome</keyword>
<evidence type="ECO:0000256" key="11">
    <source>
        <dbReference type="SAM" id="Phobius"/>
    </source>
</evidence>
<evidence type="ECO:0000313" key="13">
    <source>
        <dbReference type="EMBL" id="MDT0267385.1"/>
    </source>
</evidence>
<comment type="cofactor">
    <cofactor evidence="1">
        <name>Zn(2+)</name>
        <dbReference type="ChEBI" id="CHEBI:29105"/>
    </cofactor>
</comment>
<dbReference type="InterPro" id="IPR050083">
    <property type="entry name" value="HtpX_protease"/>
</dbReference>
<sequence>MARNVRWMVGRGTTRRFVLLIVLLVLACVALVTPTVLALRADAAFPRCARAGDVALDDDPATVWLRLTGSAEYVACTADEVSLALWCGLVATAVVVLAAVLTGWALPAWRTRGGRLPAVSPAAPTPVPDLLGTWPPSGLPPFAVPRRGPVELPARLAELVERSGLPRHRVPEFVINPSASAASAVAFGRPGRSVVCLNAGLVKLRSKRPEVFDAVVTHELAHVRNRDVGLAWFTFLFWRFFAALVLVPFVAVQGWLLLESELLGAERDFWPEAAPGVGDTLIGVALAAGVALVRSATLRQRELVADLDAVALGAEPRVWAERADAQPRPDSRRAAVARALRELGRPHPPWEERAGILSTGPVWYGGGGCGAVVLYLVAALTTAHLLLTRLDPIAFTGAWRALFYLVVPPMVATGSAVLPEKHPERLAPVERSDDAGPPTATTGRRLGVIVLLVGALLVVDPVGRAFGPASPGGLDPPPPYVLPEAGPLSGPEAVAAFVDAGGRTVLTRLSSELAVDLGEFRGLRPDDDAGLAELDRHCVATAAAVAVAERLPDFPGESAAELWSTHLTLIADTRAALCELTPGRELDSGLPIAGLLYTAARENLRFLDQALTLDELRTGSE</sequence>
<reference evidence="14" key="1">
    <citation type="submission" date="2023-07" db="EMBL/GenBank/DDBJ databases">
        <title>30 novel species of actinomycetes from the DSMZ collection.</title>
        <authorList>
            <person name="Nouioui I."/>
        </authorList>
    </citation>
    <scope>NUCLEOTIDE SEQUENCE [LARGE SCALE GENOMIC DNA]</scope>
    <source>
        <strain evidence="14">DSM 44915</strain>
    </source>
</reference>
<keyword evidence="7" id="KW-0862">Zinc</keyword>
<evidence type="ECO:0000256" key="10">
    <source>
        <dbReference type="ARBA" id="ARBA00023136"/>
    </source>
</evidence>
<protein>
    <submittedName>
        <fullName evidence="13">M48 family metalloprotease</fullName>
        <ecNumber evidence="13">3.4.24.-</ecNumber>
    </submittedName>
</protein>
<feature type="domain" description="Peptidase M48" evidence="12">
    <location>
        <begin position="153"/>
        <end position="354"/>
    </location>
</feature>